<dbReference type="GO" id="GO:0005869">
    <property type="term" value="C:dynactin complex"/>
    <property type="evidence" value="ECO:0007669"/>
    <property type="project" value="InterPro"/>
</dbReference>
<dbReference type="OrthoDB" id="5403729at2759"/>
<proteinExistence type="predicted"/>
<reference evidence="1 2" key="1">
    <citation type="journal article" date="2018" name="Front. Microbiol.">
        <title>Genome-Wide Analysis of Corynespora cassiicola Leaf Fall Disease Putative Effectors.</title>
        <authorList>
            <person name="Lopez D."/>
            <person name="Ribeiro S."/>
            <person name="Label P."/>
            <person name="Fumanal B."/>
            <person name="Venisse J.S."/>
            <person name="Kohler A."/>
            <person name="de Oliveira R.R."/>
            <person name="Labutti K."/>
            <person name="Lipzen A."/>
            <person name="Lail K."/>
            <person name="Bauer D."/>
            <person name="Ohm R.A."/>
            <person name="Barry K.W."/>
            <person name="Spatafora J."/>
            <person name="Grigoriev I.V."/>
            <person name="Martin F.M."/>
            <person name="Pujade-Renaud V."/>
        </authorList>
    </citation>
    <scope>NUCLEOTIDE SEQUENCE [LARGE SCALE GENOMIC DNA]</scope>
    <source>
        <strain evidence="1 2">Philippines</strain>
    </source>
</reference>
<protein>
    <submittedName>
        <fullName evidence="1">Uncharacterized protein</fullName>
    </submittedName>
</protein>
<name>A0A2T2P521_CORCC</name>
<dbReference type="GO" id="GO:0061640">
    <property type="term" value="P:cytoskeleton-dependent cytokinesis"/>
    <property type="evidence" value="ECO:0007669"/>
    <property type="project" value="InterPro"/>
</dbReference>
<keyword evidence="2" id="KW-1185">Reference proteome</keyword>
<dbReference type="InterPro" id="IPR009991">
    <property type="entry name" value="DCTN3"/>
</dbReference>
<evidence type="ECO:0000313" key="1">
    <source>
        <dbReference type="EMBL" id="PSN72596.1"/>
    </source>
</evidence>
<evidence type="ECO:0000313" key="2">
    <source>
        <dbReference type="Proteomes" id="UP000240883"/>
    </source>
</evidence>
<organism evidence="1 2">
    <name type="scientific">Corynespora cassiicola Philippines</name>
    <dbReference type="NCBI Taxonomy" id="1448308"/>
    <lineage>
        <taxon>Eukaryota</taxon>
        <taxon>Fungi</taxon>
        <taxon>Dikarya</taxon>
        <taxon>Ascomycota</taxon>
        <taxon>Pezizomycotina</taxon>
        <taxon>Dothideomycetes</taxon>
        <taxon>Pleosporomycetidae</taxon>
        <taxon>Pleosporales</taxon>
        <taxon>Corynesporascaceae</taxon>
        <taxon>Corynespora</taxon>
    </lineage>
</organism>
<dbReference type="Proteomes" id="UP000240883">
    <property type="component" value="Unassembled WGS sequence"/>
</dbReference>
<dbReference type="AlphaFoldDB" id="A0A2T2P521"/>
<dbReference type="Pfam" id="PF07426">
    <property type="entry name" value="Dynactin_p22"/>
    <property type="match status" value="1"/>
</dbReference>
<accession>A0A2T2P521</accession>
<dbReference type="EMBL" id="KZ678130">
    <property type="protein sequence ID" value="PSN72596.1"/>
    <property type="molecule type" value="Genomic_DNA"/>
</dbReference>
<gene>
    <name evidence="1" type="ORF">BS50DRAFT_255433</name>
</gene>
<sequence length="210" mass="23865">MDEYEEAVLFTYALLESRLNRLEYILSGAEKQPEDKPRTLTERVQRLERSLQALSEKTALLDSAQELLSKHKDLLKEASKRDEDDAGLDAAQKAAMVVERAPGFATAASQLKALDDQQVPQTDGFTKLASLRPRIAEAEDRQLQQAMQISLLRKQSGLLVSRSKQIHFLGQGRCWAEWDKRLIRAEQSVRRAEFRQKQDEDEQEAEAIAA</sequence>